<name>A0A914E557_9BILA</name>
<dbReference type="WBParaSite" id="ACRNAN_scaffold557.g15791.t1">
    <property type="protein sequence ID" value="ACRNAN_scaffold557.g15791.t1"/>
    <property type="gene ID" value="ACRNAN_scaffold557.g15791"/>
</dbReference>
<dbReference type="Proteomes" id="UP000887540">
    <property type="component" value="Unplaced"/>
</dbReference>
<protein>
    <submittedName>
        <fullName evidence="2">Uncharacterized protein</fullName>
    </submittedName>
</protein>
<organism evidence="1 2">
    <name type="scientific">Acrobeloides nanus</name>
    <dbReference type="NCBI Taxonomy" id="290746"/>
    <lineage>
        <taxon>Eukaryota</taxon>
        <taxon>Metazoa</taxon>
        <taxon>Ecdysozoa</taxon>
        <taxon>Nematoda</taxon>
        <taxon>Chromadorea</taxon>
        <taxon>Rhabditida</taxon>
        <taxon>Tylenchina</taxon>
        <taxon>Cephalobomorpha</taxon>
        <taxon>Cephaloboidea</taxon>
        <taxon>Cephalobidae</taxon>
        <taxon>Acrobeloides</taxon>
    </lineage>
</organism>
<reference evidence="2" key="1">
    <citation type="submission" date="2022-11" db="UniProtKB">
        <authorList>
            <consortium name="WormBaseParasite"/>
        </authorList>
    </citation>
    <scope>IDENTIFICATION</scope>
</reference>
<dbReference type="AlphaFoldDB" id="A0A914E557"/>
<evidence type="ECO:0000313" key="1">
    <source>
        <dbReference type="Proteomes" id="UP000887540"/>
    </source>
</evidence>
<accession>A0A914E557</accession>
<keyword evidence="1" id="KW-1185">Reference proteome</keyword>
<proteinExistence type="predicted"/>
<evidence type="ECO:0000313" key="2">
    <source>
        <dbReference type="WBParaSite" id="ACRNAN_scaffold557.g15791.t1"/>
    </source>
</evidence>
<sequence>MLYYFGKAGRPPSHFAISMSFSEFNEKGRGRPSDFDDDALLETMEEDESLTTRMLAEQVDADHYIILRFKRPKVIEEYPEVRGSSDILNLILPDNQL</sequence>